<feature type="domain" description="BURP" evidence="1">
    <location>
        <begin position="167"/>
        <end position="376"/>
    </location>
</feature>
<comment type="caution">
    <text evidence="2">The sequence shown here is derived from an EMBL/GenBank/DDBJ whole genome shotgun (WGS) entry which is preliminary data.</text>
</comment>
<dbReference type="PANTHER" id="PTHR31236">
    <property type="entry name" value="BURP DOMAIN PROTEIN USPL1-LIKE"/>
    <property type="match status" value="1"/>
</dbReference>
<dbReference type="InterPro" id="IPR044816">
    <property type="entry name" value="BURP"/>
</dbReference>
<dbReference type="PANTHER" id="PTHR31236:SF2">
    <property type="entry name" value="BURP DOMAIN PROTEIN RD22"/>
    <property type="match status" value="1"/>
</dbReference>
<name>A0A444Y544_ARAHY</name>
<keyword evidence="3" id="KW-1185">Reference proteome</keyword>
<reference evidence="2 3" key="1">
    <citation type="submission" date="2019-01" db="EMBL/GenBank/DDBJ databases">
        <title>Sequencing of cultivated peanut Arachis hypogaea provides insights into genome evolution and oil improvement.</title>
        <authorList>
            <person name="Chen X."/>
        </authorList>
    </citation>
    <scope>NUCLEOTIDE SEQUENCE [LARGE SCALE GENOMIC DNA]</scope>
    <source>
        <strain evidence="3">cv. Fuhuasheng</strain>
        <tissue evidence="2">Leaves</tissue>
    </source>
</reference>
<evidence type="ECO:0000259" key="1">
    <source>
        <dbReference type="PROSITE" id="PS51277"/>
    </source>
</evidence>
<accession>A0A444Y544</accession>
<sequence>MACNTSCRAVGPATSKSSLLAVGRIRSLRFTPPLRTSAAHTQQLPLQMQRRCTTTSLNNSTAQTLHHNLVPHFDALSMFIFLVFGGNWDWMRRESAHVKQQATTSSKLKIPIGVFLFDLHHDGDKSKTVYDHGKESEDFNKTFPLFFPNKYSDHLTSNKPTIPNGAFFFEHDLLPGKKLILGRIKTSDEFTFLPDTIAKAIPFSSNRLPEIFNRFNIEAESTEAESMKKTLALCEGPTIHGEERYCATSLESLLHFAVSKLGKNIRLLSTEFERETQDRQYTVAEGVKKNGEKAMVCHKMNYPYAVFFCHKIDTRSYSVPLMTTNDGTKLKAIVVCHTDTAHWPSNNVAFKMLNTKPGTTPICHFLATDDVIWVPQFSGLKDDM</sequence>
<organism evidence="2 3">
    <name type="scientific">Arachis hypogaea</name>
    <name type="common">Peanut</name>
    <dbReference type="NCBI Taxonomy" id="3818"/>
    <lineage>
        <taxon>Eukaryota</taxon>
        <taxon>Viridiplantae</taxon>
        <taxon>Streptophyta</taxon>
        <taxon>Embryophyta</taxon>
        <taxon>Tracheophyta</taxon>
        <taxon>Spermatophyta</taxon>
        <taxon>Magnoliopsida</taxon>
        <taxon>eudicotyledons</taxon>
        <taxon>Gunneridae</taxon>
        <taxon>Pentapetalae</taxon>
        <taxon>rosids</taxon>
        <taxon>fabids</taxon>
        <taxon>Fabales</taxon>
        <taxon>Fabaceae</taxon>
        <taxon>Papilionoideae</taxon>
        <taxon>50 kb inversion clade</taxon>
        <taxon>dalbergioids sensu lato</taxon>
        <taxon>Dalbergieae</taxon>
        <taxon>Pterocarpus clade</taxon>
        <taxon>Arachis</taxon>
    </lineage>
</organism>
<proteinExistence type="predicted"/>
<dbReference type="STRING" id="3818.A0A444Y544"/>
<dbReference type="Pfam" id="PF03181">
    <property type="entry name" value="BURP"/>
    <property type="match status" value="1"/>
</dbReference>
<evidence type="ECO:0000313" key="3">
    <source>
        <dbReference type="Proteomes" id="UP000289738"/>
    </source>
</evidence>
<evidence type="ECO:0000313" key="2">
    <source>
        <dbReference type="EMBL" id="RYQ97019.1"/>
    </source>
</evidence>
<dbReference type="SMART" id="SM01045">
    <property type="entry name" value="BURP"/>
    <property type="match status" value="1"/>
</dbReference>
<dbReference type="EMBL" id="SDMP01000018">
    <property type="protein sequence ID" value="RYQ97019.1"/>
    <property type="molecule type" value="Genomic_DNA"/>
</dbReference>
<dbReference type="Proteomes" id="UP000289738">
    <property type="component" value="Chromosome B08"/>
</dbReference>
<dbReference type="InterPro" id="IPR004873">
    <property type="entry name" value="BURP_dom"/>
</dbReference>
<protein>
    <recommendedName>
        <fullName evidence="1">BURP domain-containing protein</fullName>
    </recommendedName>
</protein>
<dbReference type="PROSITE" id="PS51277">
    <property type="entry name" value="BURP"/>
    <property type="match status" value="1"/>
</dbReference>
<gene>
    <name evidence="2" type="ORF">Ahy_B08g092983</name>
</gene>
<dbReference type="AlphaFoldDB" id="A0A444Y544"/>